<dbReference type="AlphaFoldDB" id="A0A9J5WNJ5"/>
<keyword evidence="2" id="KW-1185">Reference proteome</keyword>
<dbReference type="EMBL" id="JACXVP010000011">
    <property type="protein sequence ID" value="KAG5576600.1"/>
    <property type="molecule type" value="Genomic_DNA"/>
</dbReference>
<sequence length="71" mass="8027">MTTVILDQWQGEGPLPVSLYEPHNESWSPSLSVKGSMEGPRAQFWASDLPSLPFFLAFSILRCYSFTKTVF</sequence>
<reference evidence="1 2" key="1">
    <citation type="submission" date="2020-09" db="EMBL/GenBank/DDBJ databases">
        <title>De no assembly of potato wild relative species, Solanum commersonii.</title>
        <authorList>
            <person name="Cho K."/>
        </authorList>
    </citation>
    <scope>NUCLEOTIDE SEQUENCE [LARGE SCALE GENOMIC DNA]</scope>
    <source>
        <strain evidence="1">LZ3.2</strain>
        <tissue evidence="1">Leaf</tissue>
    </source>
</reference>
<gene>
    <name evidence="1" type="ORF">H5410_056734</name>
</gene>
<protein>
    <submittedName>
        <fullName evidence="1">Uncharacterized protein</fullName>
    </submittedName>
</protein>
<proteinExistence type="predicted"/>
<evidence type="ECO:0000313" key="2">
    <source>
        <dbReference type="Proteomes" id="UP000824120"/>
    </source>
</evidence>
<comment type="caution">
    <text evidence="1">The sequence shown here is derived from an EMBL/GenBank/DDBJ whole genome shotgun (WGS) entry which is preliminary data.</text>
</comment>
<evidence type="ECO:0000313" key="1">
    <source>
        <dbReference type="EMBL" id="KAG5576600.1"/>
    </source>
</evidence>
<dbReference type="Proteomes" id="UP000824120">
    <property type="component" value="Chromosome 11"/>
</dbReference>
<accession>A0A9J5WNJ5</accession>
<name>A0A9J5WNJ5_SOLCO</name>
<organism evidence="1 2">
    <name type="scientific">Solanum commersonii</name>
    <name type="common">Commerson's wild potato</name>
    <name type="synonym">Commerson's nightshade</name>
    <dbReference type="NCBI Taxonomy" id="4109"/>
    <lineage>
        <taxon>Eukaryota</taxon>
        <taxon>Viridiplantae</taxon>
        <taxon>Streptophyta</taxon>
        <taxon>Embryophyta</taxon>
        <taxon>Tracheophyta</taxon>
        <taxon>Spermatophyta</taxon>
        <taxon>Magnoliopsida</taxon>
        <taxon>eudicotyledons</taxon>
        <taxon>Gunneridae</taxon>
        <taxon>Pentapetalae</taxon>
        <taxon>asterids</taxon>
        <taxon>lamiids</taxon>
        <taxon>Solanales</taxon>
        <taxon>Solanaceae</taxon>
        <taxon>Solanoideae</taxon>
        <taxon>Solaneae</taxon>
        <taxon>Solanum</taxon>
    </lineage>
</organism>